<dbReference type="AlphaFoldDB" id="A0A811UIE7"/>
<evidence type="ECO:0000256" key="2">
    <source>
        <dbReference type="ARBA" id="ARBA00015710"/>
    </source>
</evidence>
<dbReference type="PRINTS" id="PR00628">
    <property type="entry name" value="INSULINRSI"/>
</dbReference>
<comment type="subunit">
    <text evidence="1">Bindings to phosphatidylinositol 3-kinase and SHP2.</text>
</comment>
<dbReference type="PROSITE" id="PS51064">
    <property type="entry name" value="IRS_PTB"/>
    <property type="match status" value="1"/>
</dbReference>
<feature type="compositionally biased region" description="Polar residues" evidence="10">
    <location>
        <begin position="295"/>
        <end position="306"/>
    </location>
</feature>
<dbReference type="SMART" id="SM00233">
    <property type="entry name" value="PH"/>
    <property type="match status" value="1"/>
</dbReference>
<dbReference type="GO" id="GO:0005158">
    <property type="term" value="F:insulin receptor binding"/>
    <property type="evidence" value="ECO:0007669"/>
    <property type="project" value="InterPro"/>
</dbReference>
<dbReference type="InterPro" id="IPR001849">
    <property type="entry name" value="PH_domain"/>
</dbReference>
<accession>A0A811UIE7</accession>
<evidence type="ECO:0000256" key="6">
    <source>
        <dbReference type="ARBA" id="ARBA00022782"/>
    </source>
</evidence>
<dbReference type="InterPro" id="IPR011993">
    <property type="entry name" value="PH-like_dom_sf"/>
</dbReference>
<sequence>MYICYCIQFAYGFCISVKCQQIIIVKMSKPVDANFDDGLVLSGYQKKLNTMKKKFFVLYKDTSREGARLEYFDSIKKFKSGAVPKRVVKLENCFNINRRLDTKHDYVIALATKDGGFGIVLDSEAEMLKWLQALLFLQRSITNKSDIYMQKFEHVWQVNVQKKALAEERRIIGNYHVCLSAKSVTFIRIGPERSSSGYIRTTDINIPLNTIRRCGDSHCLFYMEVGRQCIIGPGELWMETEDPLVAQSMHKMISSAMSARTENIGDSMRKRSSSVTEASKPNSFTDTGNYRADNKNYNMNQSGNSNMARGRCDSFPTRIQESSDILNQSFKSSQIQHIPCSIVPGSLLSRHSTSPPSVSPFGCTEIKETSKLDEQEESGNYLPYRFKSAERAIPEENSDDLINSDSSINFQGETYISMSPLSIDNNKIQKERQIASGDAASLSSVNSQNSLVTTLLSSQMHSIIISSAGPNESENEERPKRSYSIGSRVDKNKNKRLENSNEIAHDTNAVRVRAFSVGSRAKIPKCDLQRAVLYPRSRYNTSCISNNSLNFGADEVGYKLELNANSEKKSTSAPLLVQNSQLPIDCMSDLMEIDFSKSSSHKTHGKLVPANEKCSDNCVNEIKVSHISKSDCDFSQPLPSLPTTDEQSGYLEMKPVNNESFHTINKSSPALCKKNSDKMANMNNIFKESSVTKQEIEKSFQEKCANVAKVSKNQKNRFSLATKRLNPVLLEENGMNRIEMNENSTATVKNSLQSTNDYPKEISLSTGREQKSALPVISETISAASYTPSSSYHPICSTFKSSAISQCKAKQMPQSVVGCEESEGYCIIDNKTQQNNTPISSTASSCYELYYAKLDLPKYSTKDSTKFHKGEADISTRINTENDSYAKIDFDHSSDSSSSSKTLIN</sequence>
<dbReference type="Gene3D" id="2.30.29.30">
    <property type="entry name" value="Pleckstrin-homology domain (PH domain)/Phosphotyrosine-binding domain (PTB)"/>
    <property type="match status" value="2"/>
</dbReference>
<keyword evidence="14" id="KW-1185">Reference proteome</keyword>
<dbReference type="InterPro" id="IPR002404">
    <property type="entry name" value="IRS_PTB"/>
</dbReference>
<keyword evidence="5" id="KW-0677">Repeat</keyword>
<dbReference type="Proteomes" id="UP000606786">
    <property type="component" value="Unassembled WGS sequence"/>
</dbReference>
<proteinExistence type="predicted"/>
<dbReference type="GO" id="GO:0005829">
    <property type="term" value="C:cytosol"/>
    <property type="evidence" value="ECO:0007669"/>
    <property type="project" value="TreeGrafter"/>
</dbReference>
<evidence type="ECO:0000256" key="8">
    <source>
        <dbReference type="ARBA" id="ARBA00033282"/>
    </source>
</evidence>
<keyword evidence="6" id="KW-0221">Differentiation</keyword>
<feature type="domain" description="PH" evidence="11">
    <location>
        <begin position="38"/>
        <end position="139"/>
    </location>
</feature>
<dbReference type="InterPro" id="IPR039011">
    <property type="entry name" value="IRS"/>
</dbReference>
<dbReference type="GO" id="GO:0005886">
    <property type="term" value="C:plasma membrane"/>
    <property type="evidence" value="ECO:0007669"/>
    <property type="project" value="TreeGrafter"/>
</dbReference>
<dbReference type="GO" id="GO:0008286">
    <property type="term" value="P:insulin receptor signaling pathway"/>
    <property type="evidence" value="ECO:0007669"/>
    <property type="project" value="InterPro"/>
</dbReference>
<protein>
    <recommendedName>
        <fullName evidence="2">Insulin receptor substrate 1</fullName>
    </recommendedName>
    <alternativeName>
        <fullName evidence="8">Protein chico</fullName>
    </alternativeName>
</protein>
<evidence type="ECO:0000259" key="11">
    <source>
        <dbReference type="PROSITE" id="PS50003"/>
    </source>
</evidence>
<gene>
    <name evidence="13" type="ORF">CCAP1982_LOCUS5621</name>
</gene>
<organism evidence="13 14">
    <name type="scientific">Ceratitis capitata</name>
    <name type="common">Mediterranean fruit fly</name>
    <name type="synonym">Tephritis capitata</name>
    <dbReference type="NCBI Taxonomy" id="7213"/>
    <lineage>
        <taxon>Eukaryota</taxon>
        <taxon>Metazoa</taxon>
        <taxon>Ecdysozoa</taxon>
        <taxon>Arthropoda</taxon>
        <taxon>Hexapoda</taxon>
        <taxon>Insecta</taxon>
        <taxon>Pterygota</taxon>
        <taxon>Neoptera</taxon>
        <taxon>Endopterygota</taxon>
        <taxon>Diptera</taxon>
        <taxon>Brachycera</taxon>
        <taxon>Muscomorpha</taxon>
        <taxon>Tephritoidea</taxon>
        <taxon>Tephritidae</taxon>
        <taxon>Ceratitis</taxon>
        <taxon>Ceratitis</taxon>
    </lineage>
</organism>
<dbReference type="GO" id="GO:0048477">
    <property type="term" value="P:oogenesis"/>
    <property type="evidence" value="ECO:0007669"/>
    <property type="project" value="UniProtKB-KW"/>
</dbReference>
<keyword evidence="4" id="KW-0341">Growth regulation</keyword>
<dbReference type="CDD" id="cd01257">
    <property type="entry name" value="PH_IRS"/>
    <property type="match status" value="1"/>
</dbReference>
<feature type="region of interest" description="Disordered" evidence="10">
    <location>
        <begin position="260"/>
        <end position="306"/>
    </location>
</feature>
<dbReference type="PANTHER" id="PTHR10614">
    <property type="entry name" value="INSULIN RECEPTOR SUBSTRATE"/>
    <property type="match status" value="1"/>
</dbReference>
<evidence type="ECO:0000256" key="5">
    <source>
        <dbReference type="ARBA" id="ARBA00022737"/>
    </source>
</evidence>
<feature type="compositionally biased region" description="Polar residues" evidence="10">
    <location>
        <begin position="273"/>
        <end position="288"/>
    </location>
</feature>
<evidence type="ECO:0000256" key="9">
    <source>
        <dbReference type="ARBA" id="ARBA00046145"/>
    </source>
</evidence>
<dbReference type="OrthoDB" id="946068at2759"/>
<evidence type="ECO:0000313" key="14">
    <source>
        <dbReference type="Proteomes" id="UP000606786"/>
    </source>
</evidence>
<dbReference type="GO" id="GO:0043548">
    <property type="term" value="F:phosphatidylinositol 3-kinase binding"/>
    <property type="evidence" value="ECO:0007669"/>
    <property type="project" value="TreeGrafter"/>
</dbReference>
<evidence type="ECO:0000256" key="4">
    <source>
        <dbReference type="ARBA" id="ARBA00022604"/>
    </source>
</evidence>
<dbReference type="SMART" id="SM00310">
    <property type="entry name" value="PTBI"/>
    <property type="match status" value="1"/>
</dbReference>
<dbReference type="SMART" id="SM01244">
    <property type="entry name" value="IRS"/>
    <property type="match status" value="1"/>
</dbReference>
<evidence type="ECO:0000256" key="10">
    <source>
        <dbReference type="SAM" id="MobiDB-lite"/>
    </source>
</evidence>
<dbReference type="CDD" id="cd01204">
    <property type="entry name" value="PTB_IRS"/>
    <property type="match status" value="1"/>
</dbReference>
<evidence type="ECO:0000313" key="13">
    <source>
        <dbReference type="EMBL" id="CAD6996953.1"/>
    </source>
</evidence>
<dbReference type="PROSITE" id="PS50003">
    <property type="entry name" value="PH_DOMAIN"/>
    <property type="match status" value="1"/>
</dbReference>
<dbReference type="EMBL" id="CAJHJT010000012">
    <property type="protein sequence ID" value="CAD6996953.1"/>
    <property type="molecule type" value="Genomic_DNA"/>
</dbReference>
<keyword evidence="3" id="KW-0597">Phosphoprotein</keyword>
<keyword evidence="7" id="KW-0896">Oogenesis</keyword>
<evidence type="ECO:0000256" key="3">
    <source>
        <dbReference type="ARBA" id="ARBA00022553"/>
    </source>
</evidence>
<evidence type="ECO:0000259" key="12">
    <source>
        <dbReference type="PROSITE" id="PS51064"/>
    </source>
</evidence>
<evidence type="ECO:0000256" key="1">
    <source>
        <dbReference type="ARBA" id="ARBA00011440"/>
    </source>
</evidence>
<comment type="function">
    <text evidence="9">Activates phosphatidylinositol 3-kinase when bound to the regulatory p85 subunit. May mediate the control of various cellular processes by insulin-like peptides. When phosphorylated by the insulin receptor binds specifically to various cellular proteins containing SH2 domains. Involved in control of cell proliferation, cell size, and body and organ growth throughout development. Also has a role in a signaling pathway controlling the physiological response required to endure periods of low nutrient conditions. Insulin/insulin-like growth factor (IGF) signaling pathway has a role in regulating aging and is necessary in the ovary for vitellogenic maturation.</text>
</comment>
<comment type="caution">
    <text evidence="13">The sequence shown here is derived from an EMBL/GenBank/DDBJ whole genome shotgun (WGS) entry which is preliminary data.</text>
</comment>
<dbReference type="PANTHER" id="PTHR10614:SF13">
    <property type="entry name" value="INSULIN RECEPTOR SUBSTRATE 1"/>
    <property type="match status" value="1"/>
</dbReference>
<feature type="domain" description="IRS-type PTB" evidence="12">
    <location>
        <begin position="152"/>
        <end position="264"/>
    </location>
</feature>
<evidence type="ECO:0000256" key="7">
    <source>
        <dbReference type="ARBA" id="ARBA00022943"/>
    </source>
</evidence>
<dbReference type="SUPFAM" id="SSF50729">
    <property type="entry name" value="PH domain-like"/>
    <property type="match status" value="2"/>
</dbReference>
<name>A0A811UIE7_CERCA</name>
<reference evidence="13" key="1">
    <citation type="submission" date="2020-11" db="EMBL/GenBank/DDBJ databases">
        <authorList>
            <person name="Whitehead M."/>
        </authorList>
    </citation>
    <scope>NUCLEOTIDE SEQUENCE</scope>
    <source>
        <strain evidence="13">EGII</strain>
    </source>
</reference>
<dbReference type="Pfam" id="PF02174">
    <property type="entry name" value="IRS"/>
    <property type="match status" value="1"/>
</dbReference>